<dbReference type="InterPro" id="IPR036028">
    <property type="entry name" value="SH3-like_dom_sf"/>
</dbReference>
<name>A0A235CBK4_9GAMM</name>
<evidence type="ECO:0000313" key="1">
    <source>
        <dbReference type="EMBL" id="OYD21185.1"/>
    </source>
</evidence>
<sequence>MEVIVVEEHISEFPNPLYLKRGDRVTLGVMDDDFPDWVFITNDAGEQAWAPVQYIEHIEGASTGILLQDYDNLEFNTVLGEKFSVLFELNSWYRVSRSADEKGWVPVHTVKRI</sequence>
<comment type="caution">
    <text evidence="1">The sequence shown here is derived from an EMBL/GenBank/DDBJ whole genome shotgun (WGS) entry which is preliminary data.</text>
</comment>
<reference evidence="2 4" key="2">
    <citation type="submission" date="2019-03" db="EMBL/GenBank/DDBJ databases">
        <title>Genomic Encyclopedia of Archaeal and Bacterial Type Strains, Phase II (KMG-II): from individual species to whole genera.</title>
        <authorList>
            <person name="Goeker M."/>
        </authorList>
    </citation>
    <scope>NUCLEOTIDE SEQUENCE [LARGE SCALE GENOMIC DNA]</scope>
    <source>
        <strain evidence="2 4">DSM 15594</strain>
    </source>
</reference>
<evidence type="ECO:0000313" key="3">
    <source>
        <dbReference type="Proteomes" id="UP000243640"/>
    </source>
</evidence>
<dbReference type="AlphaFoldDB" id="A0A235CBK4"/>
<reference evidence="1 3" key="1">
    <citation type="submission" date="2017-08" db="EMBL/GenBank/DDBJ databases">
        <title>Draft Genome Sequence of the Marine Bacterium Oceanimonas baumannii ATCC 700832.</title>
        <authorList>
            <person name="Mcclelland W.D."/>
            <person name="Brennan M.A."/>
            <person name="Trachtenberg A.M."/>
            <person name="Maclea K.S."/>
        </authorList>
    </citation>
    <scope>NUCLEOTIDE SEQUENCE [LARGE SCALE GENOMIC DNA]</scope>
    <source>
        <strain evidence="1 3">ATCC 700832</strain>
    </source>
</reference>
<dbReference type="SUPFAM" id="SSF50044">
    <property type="entry name" value="SH3-domain"/>
    <property type="match status" value="1"/>
</dbReference>
<dbReference type="OrthoDB" id="1030757at2"/>
<organism evidence="1 3">
    <name type="scientific">Oceanimonas baumannii</name>
    <dbReference type="NCBI Taxonomy" id="129578"/>
    <lineage>
        <taxon>Bacteria</taxon>
        <taxon>Pseudomonadati</taxon>
        <taxon>Pseudomonadota</taxon>
        <taxon>Gammaproteobacteria</taxon>
        <taxon>Aeromonadales</taxon>
        <taxon>Aeromonadaceae</taxon>
        <taxon>Oceanimonas</taxon>
    </lineage>
</organism>
<gene>
    <name evidence="1" type="ORF">B6S09_16785</name>
    <name evidence="2" type="ORF">LY04_03420</name>
</gene>
<dbReference type="EMBL" id="SODO01000019">
    <property type="protein sequence ID" value="TDW55314.1"/>
    <property type="molecule type" value="Genomic_DNA"/>
</dbReference>
<dbReference type="Proteomes" id="UP000295058">
    <property type="component" value="Unassembled WGS sequence"/>
</dbReference>
<proteinExistence type="predicted"/>
<evidence type="ECO:0000313" key="4">
    <source>
        <dbReference type="Proteomes" id="UP000295058"/>
    </source>
</evidence>
<keyword evidence="4" id="KW-1185">Reference proteome</keyword>
<accession>A0A235CBK4</accession>
<dbReference type="EMBL" id="NQJF01000018">
    <property type="protein sequence ID" value="OYD21185.1"/>
    <property type="molecule type" value="Genomic_DNA"/>
</dbReference>
<protein>
    <recommendedName>
        <fullName evidence="5">SH3 domain-containing protein</fullName>
    </recommendedName>
</protein>
<dbReference type="RefSeq" id="WP_094279648.1">
    <property type="nucleotide sequence ID" value="NZ_JBLWZI010000007.1"/>
</dbReference>
<dbReference type="Proteomes" id="UP000243640">
    <property type="component" value="Unassembled WGS sequence"/>
</dbReference>
<evidence type="ECO:0000313" key="2">
    <source>
        <dbReference type="EMBL" id="TDW55314.1"/>
    </source>
</evidence>
<evidence type="ECO:0008006" key="5">
    <source>
        <dbReference type="Google" id="ProtNLM"/>
    </source>
</evidence>